<name>A0A2N3I543_9BACT</name>
<dbReference type="GO" id="GO:0004177">
    <property type="term" value="F:aminopeptidase activity"/>
    <property type="evidence" value="ECO:0007669"/>
    <property type="project" value="TreeGrafter"/>
</dbReference>
<organism evidence="1 2">
    <name type="scientific">Labilibaculum filiforme</name>
    <dbReference type="NCBI Taxonomy" id="1940526"/>
    <lineage>
        <taxon>Bacteria</taxon>
        <taxon>Pseudomonadati</taxon>
        <taxon>Bacteroidota</taxon>
        <taxon>Bacteroidia</taxon>
        <taxon>Marinilabiliales</taxon>
        <taxon>Marinifilaceae</taxon>
        <taxon>Labilibaculum</taxon>
    </lineage>
</organism>
<dbReference type="Pfam" id="PF06167">
    <property type="entry name" value="Peptidase_M90"/>
    <property type="match status" value="1"/>
</dbReference>
<dbReference type="PANTHER" id="PTHR30164:SF2">
    <property type="entry name" value="PROTEIN MTFA"/>
    <property type="match status" value="1"/>
</dbReference>
<evidence type="ECO:0000313" key="1">
    <source>
        <dbReference type="EMBL" id="PKQ65425.1"/>
    </source>
</evidence>
<dbReference type="Gene3D" id="1.10.472.150">
    <property type="entry name" value="Glucose-regulated metallo-peptidase M90, N-terminal domain"/>
    <property type="match status" value="1"/>
</dbReference>
<dbReference type="RefSeq" id="WP_101259358.1">
    <property type="nucleotide sequence ID" value="NZ_MVDD01000001.1"/>
</dbReference>
<evidence type="ECO:0000313" key="2">
    <source>
        <dbReference type="Proteomes" id="UP000233535"/>
    </source>
</evidence>
<gene>
    <name evidence="1" type="ORF">BZG02_00005</name>
</gene>
<accession>A0A2N3I543</accession>
<dbReference type="PANTHER" id="PTHR30164">
    <property type="entry name" value="MTFA PEPTIDASE"/>
    <property type="match status" value="1"/>
</dbReference>
<keyword evidence="2" id="KW-1185">Reference proteome</keyword>
<sequence length="111" mass="13072">MTEILVIILIAVFILFLLWKNKKSAWKSPTTPFPKEWRIILIDKVVFYNALSMEEKNRFEHKIQEFLLNCRITGINVEVNLTDKILVASSAIIPIFAFPEWKYTNLFEVLL</sequence>
<reference evidence="1 2" key="1">
    <citation type="journal article" date="2017" name="Front. Microbiol.">
        <title>Labilibaculum manganireducens gen. nov., sp. nov. and Labilibaculum filiforme sp. nov., Novel Bacteroidetes Isolated from Subsurface Sediments of the Baltic Sea.</title>
        <authorList>
            <person name="Vandieken V."/>
            <person name="Marshall I.P."/>
            <person name="Niemann H."/>
            <person name="Engelen B."/>
            <person name="Cypionka H."/>
        </authorList>
    </citation>
    <scope>NUCLEOTIDE SEQUENCE [LARGE SCALE GENOMIC DNA]</scope>
    <source>
        <strain evidence="1 2">59.16B</strain>
    </source>
</reference>
<proteinExistence type="predicted"/>
<comment type="caution">
    <text evidence="1">The sequence shown here is derived from an EMBL/GenBank/DDBJ whole genome shotgun (WGS) entry which is preliminary data.</text>
</comment>
<protein>
    <submittedName>
        <fullName evidence="1">Uncharacterized protein</fullName>
    </submittedName>
</protein>
<dbReference type="AlphaFoldDB" id="A0A2N3I543"/>
<dbReference type="GO" id="GO:0005829">
    <property type="term" value="C:cytosol"/>
    <property type="evidence" value="ECO:0007669"/>
    <property type="project" value="TreeGrafter"/>
</dbReference>
<dbReference type="InterPro" id="IPR010384">
    <property type="entry name" value="MtfA_fam"/>
</dbReference>
<dbReference type="EMBL" id="MVDD01000001">
    <property type="protein sequence ID" value="PKQ65425.1"/>
    <property type="molecule type" value="Genomic_DNA"/>
</dbReference>
<dbReference type="OrthoDB" id="9786424at2"/>
<dbReference type="Proteomes" id="UP000233535">
    <property type="component" value="Unassembled WGS sequence"/>
</dbReference>
<dbReference type="InterPro" id="IPR042252">
    <property type="entry name" value="MtfA_N"/>
</dbReference>